<dbReference type="AlphaFoldDB" id="A0A518BHQ3"/>
<evidence type="ECO:0000313" key="3">
    <source>
        <dbReference type="EMBL" id="QDU66509.1"/>
    </source>
</evidence>
<feature type="coiled-coil region" evidence="1">
    <location>
        <begin position="177"/>
        <end position="204"/>
    </location>
</feature>
<feature type="domain" description="NTP pyrophosphohydrolase MazG-like" evidence="2">
    <location>
        <begin position="184"/>
        <end position="255"/>
    </location>
</feature>
<dbReference type="NCBIfam" id="NF007113">
    <property type="entry name" value="PRK09562.1"/>
    <property type="match status" value="1"/>
</dbReference>
<dbReference type="InterPro" id="IPR004518">
    <property type="entry name" value="MazG-like_dom"/>
</dbReference>
<evidence type="ECO:0000313" key="4">
    <source>
        <dbReference type="Proteomes" id="UP000316921"/>
    </source>
</evidence>
<organism evidence="3 4">
    <name type="scientific">Engelhardtia mirabilis</name>
    <dbReference type="NCBI Taxonomy" id="2528011"/>
    <lineage>
        <taxon>Bacteria</taxon>
        <taxon>Pseudomonadati</taxon>
        <taxon>Planctomycetota</taxon>
        <taxon>Planctomycetia</taxon>
        <taxon>Planctomycetia incertae sedis</taxon>
        <taxon>Engelhardtia</taxon>
    </lineage>
</organism>
<dbReference type="SUPFAM" id="SSF101386">
    <property type="entry name" value="all-alpha NTP pyrophosphatases"/>
    <property type="match status" value="2"/>
</dbReference>
<evidence type="ECO:0000259" key="2">
    <source>
        <dbReference type="Pfam" id="PF03819"/>
    </source>
</evidence>
<dbReference type="GO" id="GO:0047693">
    <property type="term" value="F:ATP diphosphatase activity"/>
    <property type="evidence" value="ECO:0007669"/>
    <property type="project" value="UniProtKB-EC"/>
</dbReference>
<dbReference type="InterPro" id="IPR011551">
    <property type="entry name" value="NTP_PyrPHydrolase_MazG"/>
</dbReference>
<dbReference type="FunFam" id="1.10.287.1080:FF:000001">
    <property type="entry name" value="Nucleoside triphosphate pyrophosphohydrolase"/>
    <property type="match status" value="1"/>
</dbReference>
<proteinExistence type="predicted"/>
<feature type="domain" description="NTP pyrophosphohydrolase MazG-like" evidence="2">
    <location>
        <begin position="43"/>
        <end position="116"/>
    </location>
</feature>
<dbReference type="GO" id="GO:0046081">
    <property type="term" value="P:dUTP catabolic process"/>
    <property type="evidence" value="ECO:0007669"/>
    <property type="project" value="TreeGrafter"/>
</dbReference>
<dbReference type="GO" id="GO:0046052">
    <property type="term" value="P:UTP catabolic process"/>
    <property type="evidence" value="ECO:0007669"/>
    <property type="project" value="TreeGrafter"/>
</dbReference>
<keyword evidence="1" id="KW-0175">Coiled coil</keyword>
<gene>
    <name evidence="3" type="primary">mazG</name>
    <name evidence="3" type="ORF">Pla133_15830</name>
</gene>
<dbReference type="InterPro" id="IPR048015">
    <property type="entry name" value="NTP-PPase_MazG-like_N"/>
</dbReference>
<evidence type="ECO:0000256" key="1">
    <source>
        <dbReference type="SAM" id="Coils"/>
    </source>
</evidence>
<dbReference type="RefSeq" id="WP_145064338.1">
    <property type="nucleotide sequence ID" value="NZ_CP036287.1"/>
</dbReference>
<dbReference type="GO" id="GO:0046061">
    <property type="term" value="P:dATP catabolic process"/>
    <property type="evidence" value="ECO:0007669"/>
    <property type="project" value="TreeGrafter"/>
</dbReference>
<dbReference type="Gene3D" id="1.10.287.1080">
    <property type="entry name" value="MazG-like"/>
    <property type="match status" value="2"/>
</dbReference>
<keyword evidence="3" id="KW-0378">Hydrolase</keyword>
<dbReference type="CDD" id="cd11528">
    <property type="entry name" value="NTP-PPase_MazG_Nterm"/>
    <property type="match status" value="1"/>
</dbReference>
<dbReference type="KEGG" id="pbap:Pla133_15830"/>
<protein>
    <submittedName>
        <fullName evidence="3">Nucleoside triphosphate pyrophosphohydrolase</fullName>
        <ecNumber evidence="3">3.6.1.8</ecNumber>
    </submittedName>
</protein>
<dbReference type="NCBIfam" id="TIGR00444">
    <property type="entry name" value="mazG"/>
    <property type="match status" value="1"/>
</dbReference>
<dbReference type="GO" id="GO:0046047">
    <property type="term" value="P:TTP catabolic process"/>
    <property type="evidence" value="ECO:0007669"/>
    <property type="project" value="TreeGrafter"/>
</dbReference>
<keyword evidence="4" id="KW-1185">Reference proteome</keyword>
<dbReference type="Proteomes" id="UP000316921">
    <property type="component" value="Chromosome"/>
</dbReference>
<reference evidence="3 4" key="1">
    <citation type="submission" date="2019-02" db="EMBL/GenBank/DDBJ databases">
        <title>Deep-cultivation of Planctomycetes and their phenomic and genomic characterization uncovers novel biology.</title>
        <authorList>
            <person name="Wiegand S."/>
            <person name="Jogler M."/>
            <person name="Boedeker C."/>
            <person name="Pinto D."/>
            <person name="Vollmers J."/>
            <person name="Rivas-Marin E."/>
            <person name="Kohn T."/>
            <person name="Peeters S.H."/>
            <person name="Heuer A."/>
            <person name="Rast P."/>
            <person name="Oberbeckmann S."/>
            <person name="Bunk B."/>
            <person name="Jeske O."/>
            <person name="Meyerdierks A."/>
            <person name="Storesund J.E."/>
            <person name="Kallscheuer N."/>
            <person name="Luecker S."/>
            <person name="Lage O.M."/>
            <person name="Pohl T."/>
            <person name="Merkel B.J."/>
            <person name="Hornburger P."/>
            <person name="Mueller R.-W."/>
            <person name="Bruemmer F."/>
            <person name="Labrenz M."/>
            <person name="Spormann A.M."/>
            <person name="Op den Camp H."/>
            <person name="Overmann J."/>
            <person name="Amann R."/>
            <person name="Jetten M.S.M."/>
            <person name="Mascher T."/>
            <person name="Medema M.H."/>
            <person name="Devos D.P."/>
            <person name="Kaster A.-K."/>
            <person name="Ovreas L."/>
            <person name="Rohde M."/>
            <person name="Galperin M.Y."/>
            <person name="Jogler C."/>
        </authorList>
    </citation>
    <scope>NUCLEOTIDE SEQUENCE [LARGE SCALE GENOMIC DNA]</scope>
    <source>
        <strain evidence="3 4">Pla133</strain>
    </source>
</reference>
<dbReference type="EMBL" id="CP036287">
    <property type="protein sequence ID" value="QDU66509.1"/>
    <property type="molecule type" value="Genomic_DNA"/>
</dbReference>
<dbReference type="PANTHER" id="PTHR30522:SF0">
    <property type="entry name" value="NUCLEOSIDE TRIPHOSPHATE PYROPHOSPHOHYDROLASE"/>
    <property type="match status" value="1"/>
</dbReference>
<dbReference type="GO" id="GO:0046076">
    <property type="term" value="P:dTTP catabolic process"/>
    <property type="evidence" value="ECO:0007669"/>
    <property type="project" value="TreeGrafter"/>
</dbReference>
<dbReference type="GO" id="GO:0006950">
    <property type="term" value="P:response to stress"/>
    <property type="evidence" value="ECO:0007669"/>
    <property type="project" value="UniProtKB-ARBA"/>
</dbReference>
<dbReference type="EC" id="3.6.1.8" evidence="3"/>
<dbReference type="GO" id="GO:0006203">
    <property type="term" value="P:dGTP catabolic process"/>
    <property type="evidence" value="ECO:0007669"/>
    <property type="project" value="TreeGrafter"/>
</dbReference>
<dbReference type="Pfam" id="PF03819">
    <property type="entry name" value="MazG"/>
    <property type="match status" value="2"/>
</dbReference>
<accession>A0A518BHQ3</accession>
<name>A0A518BHQ3_9BACT</name>
<dbReference type="PANTHER" id="PTHR30522">
    <property type="entry name" value="NUCLEOSIDE TRIPHOSPHATE PYROPHOSPHOHYDROLASE"/>
    <property type="match status" value="1"/>
</dbReference>
<sequence length="287" mass="31115">MSAPRPLEPVPSTPDPRTDQLLRLIRIVERLRAPDGCPWDREQTVESLAPTLIEEAHEFVEAIESGNSRACEEEAGDVLLVVALLCQVAQEDQRFDLESAARGVGDKLIRRHPHVFGDVVVDDAAHAIANWEQIKQAERAARKGDDASALAGVPLAMGAVQRAQRLGAKAMATGFKWADARGAMAKLREELDELEEAFENAGCAADGRAPLPGPERDRVEAELGDVLLAAAQLANYVEADAEAVVRAAARRFEARFRAMENELAGDLRGRSLDELMAAWGRAKIATA</sequence>